<dbReference type="GO" id="GO:0016020">
    <property type="term" value="C:membrane"/>
    <property type="evidence" value="ECO:0007669"/>
    <property type="project" value="UniProtKB-SubCell"/>
</dbReference>
<evidence type="ECO:0000256" key="2">
    <source>
        <dbReference type="ARBA" id="ARBA00004922"/>
    </source>
</evidence>
<dbReference type="PRINTS" id="PR02050">
    <property type="entry name" value="B14GALTRFASE"/>
</dbReference>
<dbReference type="PROSITE" id="PS50020">
    <property type="entry name" value="WW_DOMAIN_2"/>
    <property type="match status" value="1"/>
</dbReference>
<reference evidence="13" key="1">
    <citation type="submission" date="2020-06" db="EMBL/GenBank/DDBJ databases">
        <authorList>
            <consortium name="Plant Systems Biology data submission"/>
        </authorList>
    </citation>
    <scope>NUCLEOTIDE SEQUENCE</scope>
    <source>
        <strain evidence="13">D6</strain>
    </source>
</reference>
<accession>A0A9N8DS12</accession>
<dbReference type="EMBL" id="CAICTM010000310">
    <property type="protein sequence ID" value="CAB9507549.1"/>
    <property type="molecule type" value="Genomic_DNA"/>
</dbReference>
<evidence type="ECO:0000256" key="10">
    <source>
        <dbReference type="ARBA" id="ARBA00023180"/>
    </source>
</evidence>
<keyword evidence="8" id="KW-1133">Transmembrane helix</keyword>
<dbReference type="OrthoDB" id="10016069at2759"/>
<proteinExistence type="inferred from homology"/>
<keyword evidence="14" id="KW-1185">Reference proteome</keyword>
<keyword evidence="4" id="KW-0328">Glycosyltransferase</keyword>
<evidence type="ECO:0000256" key="8">
    <source>
        <dbReference type="ARBA" id="ARBA00022989"/>
    </source>
</evidence>
<comment type="similarity">
    <text evidence="3">Belongs to the glycosyltransferase 7 family.</text>
</comment>
<evidence type="ECO:0000256" key="4">
    <source>
        <dbReference type="ARBA" id="ARBA00022676"/>
    </source>
</evidence>
<keyword evidence="9" id="KW-0472">Membrane</keyword>
<dbReference type="InterPro" id="IPR003859">
    <property type="entry name" value="Galactosyl_T"/>
</dbReference>
<evidence type="ECO:0000259" key="12">
    <source>
        <dbReference type="PROSITE" id="PS50020"/>
    </source>
</evidence>
<evidence type="ECO:0000256" key="11">
    <source>
        <dbReference type="SAM" id="MobiDB-lite"/>
    </source>
</evidence>
<dbReference type="Proteomes" id="UP001153069">
    <property type="component" value="Unassembled WGS sequence"/>
</dbReference>
<dbReference type="GO" id="GO:0005794">
    <property type="term" value="C:Golgi apparatus"/>
    <property type="evidence" value="ECO:0007669"/>
    <property type="project" value="TreeGrafter"/>
</dbReference>
<name>A0A9N8DS12_9STRA</name>
<dbReference type="PANTHER" id="PTHR19300">
    <property type="entry name" value="BETA-1,4-GALACTOSYLTRANSFERASE"/>
    <property type="match status" value="1"/>
</dbReference>
<dbReference type="SMART" id="SM00456">
    <property type="entry name" value="WW"/>
    <property type="match status" value="1"/>
</dbReference>
<evidence type="ECO:0000256" key="5">
    <source>
        <dbReference type="ARBA" id="ARBA00022679"/>
    </source>
</evidence>
<dbReference type="Pfam" id="PF02709">
    <property type="entry name" value="Glyco_transf_7C"/>
    <property type="match status" value="1"/>
</dbReference>
<dbReference type="SUPFAM" id="SSF51045">
    <property type="entry name" value="WW domain"/>
    <property type="match status" value="1"/>
</dbReference>
<comment type="caution">
    <text evidence="13">The sequence shown here is derived from an EMBL/GenBank/DDBJ whole genome shotgun (WGS) entry which is preliminary data.</text>
</comment>
<feature type="region of interest" description="Disordered" evidence="11">
    <location>
        <begin position="37"/>
        <end position="81"/>
    </location>
</feature>
<organism evidence="13 14">
    <name type="scientific">Seminavis robusta</name>
    <dbReference type="NCBI Taxonomy" id="568900"/>
    <lineage>
        <taxon>Eukaryota</taxon>
        <taxon>Sar</taxon>
        <taxon>Stramenopiles</taxon>
        <taxon>Ochrophyta</taxon>
        <taxon>Bacillariophyta</taxon>
        <taxon>Bacillariophyceae</taxon>
        <taxon>Bacillariophycidae</taxon>
        <taxon>Naviculales</taxon>
        <taxon>Naviculaceae</taxon>
        <taxon>Seminavis</taxon>
    </lineage>
</organism>
<keyword evidence="6" id="KW-0812">Transmembrane</keyword>
<comment type="pathway">
    <text evidence="2">Protein modification; protein glycosylation.</text>
</comment>
<dbReference type="InterPro" id="IPR029044">
    <property type="entry name" value="Nucleotide-diphossugar_trans"/>
</dbReference>
<dbReference type="InterPro" id="IPR036020">
    <property type="entry name" value="WW_dom_sf"/>
</dbReference>
<evidence type="ECO:0000313" key="14">
    <source>
        <dbReference type="Proteomes" id="UP001153069"/>
    </source>
</evidence>
<sequence>MSDSQGSAPLPPGWKRIFSNSQKRHYYFHAETKHTQWHFPTASEAADPTKAKKRAEMNKEREENKKRSAGGGSSSSAKRQRTEAAATVDDFLGLVDATSVAIIVPFRDIHAAQKRAMHLKAFIPHMIQFLTKQQKEGLVSDFHIYIMEQSDDGRKFNRGKLLNIGFDMAKKSKRGHDVFIFHDVDLLPNDDLGPWYAKFPKTPIHIARVWDRYSGNKKYFGGVVSFSSADYKRINGFPNTFWGWGGEDDEMQNRLERLGIKFISPDKGSLRDLEDMNITEKMAFLRKNRDWKCMVKWELLDEHEKTWKTNGLSDLKYSVLEQSPLDEKKKSTKISVDVKLNGNHWANEKAGIDFTG</sequence>
<dbReference type="SUPFAM" id="SSF53448">
    <property type="entry name" value="Nucleotide-diphospho-sugar transferases"/>
    <property type="match status" value="1"/>
</dbReference>
<comment type="subcellular location">
    <subcellularLocation>
        <location evidence="1">Membrane</location>
        <topology evidence="1">Single-pass type II membrane protein</topology>
    </subcellularLocation>
</comment>
<feature type="compositionally biased region" description="Basic and acidic residues" evidence="11">
    <location>
        <begin position="47"/>
        <end position="66"/>
    </location>
</feature>
<dbReference type="InterPro" id="IPR027995">
    <property type="entry name" value="Galactosyl_T_N"/>
</dbReference>
<dbReference type="InterPro" id="IPR001202">
    <property type="entry name" value="WW_dom"/>
</dbReference>
<dbReference type="Gene3D" id="3.90.550.10">
    <property type="entry name" value="Spore Coat Polysaccharide Biosynthesis Protein SpsA, Chain A"/>
    <property type="match status" value="1"/>
</dbReference>
<dbReference type="CDD" id="cd00201">
    <property type="entry name" value="WW"/>
    <property type="match status" value="1"/>
</dbReference>
<gene>
    <name evidence="13" type="ORF">SEMRO_311_G114200.1</name>
</gene>
<evidence type="ECO:0000256" key="6">
    <source>
        <dbReference type="ARBA" id="ARBA00022692"/>
    </source>
</evidence>
<feature type="domain" description="WW" evidence="12">
    <location>
        <begin position="8"/>
        <end position="42"/>
    </location>
</feature>
<protein>
    <submittedName>
        <fullName evidence="13">4-N-acetylgalactosaminyltransferase bre-4</fullName>
    </submittedName>
</protein>
<dbReference type="Gene3D" id="2.20.70.10">
    <property type="match status" value="1"/>
</dbReference>
<evidence type="ECO:0000313" key="13">
    <source>
        <dbReference type="EMBL" id="CAB9507549.1"/>
    </source>
</evidence>
<dbReference type="PANTHER" id="PTHR19300:SF57">
    <property type="entry name" value="BETA-1,4-N-ACETYLGALACTOSAMINYLTRANSFERASE"/>
    <property type="match status" value="1"/>
</dbReference>
<evidence type="ECO:0000256" key="1">
    <source>
        <dbReference type="ARBA" id="ARBA00004606"/>
    </source>
</evidence>
<keyword evidence="7" id="KW-0735">Signal-anchor</keyword>
<dbReference type="GO" id="GO:0008378">
    <property type="term" value="F:galactosyltransferase activity"/>
    <property type="evidence" value="ECO:0007669"/>
    <property type="project" value="TreeGrafter"/>
</dbReference>
<dbReference type="AlphaFoldDB" id="A0A9N8DS12"/>
<keyword evidence="5" id="KW-0808">Transferase</keyword>
<dbReference type="GO" id="GO:0005975">
    <property type="term" value="P:carbohydrate metabolic process"/>
    <property type="evidence" value="ECO:0007669"/>
    <property type="project" value="InterPro"/>
</dbReference>
<dbReference type="PROSITE" id="PS01159">
    <property type="entry name" value="WW_DOMAIN_1"/>
    <property type="match status" value="1"/>
</dbReference>
<evidence type="ECO:0000256" key="7">
    <source>
        <dbReference type="ARBA" id="ARBA00022968"/>
    </source>
</evidence>
<evidence type="ECO:0000256" key="3">
    <source>
        <dbReference type="ARBA" id="ARBA00005735"/>
    </source>
</evidence>
<dbReference type="Pfam" id="PF13733">
    <property type="entry name" value="Glyco_transf_7N"/>
    <property type="match status" value="1"/>
</dbReference>
<keyword evidence="10" id="KW-0325">Glycoprotein</keyword>
<dbReference type="Pfam" id="PF00397">
    <property type="entry name" value="WW"/>
    <property type="match status" value="1"/>
</dbReference>
<dbReference type="InterPro" id="IPR027791">
    <property type="entry name" value="Galactosyl_T_C"/>
</dbReference>
<evidence type="ECO:0000256" key="9">
    <source>
        <dbReference type="ARBA" id="ARBA00023136"/>
    </source>
</evidence>